<dbReference type="EMBL" id="FTNP01000005">
    <property type="protein sequence ID" value="SIR95733.1"/>
    <property type="molecule type" value="Genomic_DNA"/>
</dbReference>
<keyword evidence="3" id="KW-1185">Reference proteome</keyword>
<protein>
    <submittedName>
        <fullName evidence="2">Uncharacterized protein</fullName>
    </submittedName>
</protein>
<dbReference type="STRING" id="588898.BB347_13595"/>
<evidence type="ECO:0000313" key="3">
    <source>
        <dbReference type="Proteomes" id="UP000185687"/>
    </source>
</evidence>
<sequence>MKRPTKSKLWNALEDMKDRHTGDIEVTSSVVTITDDMADGNGDTIPGSVPDPEAADGYELKPIPTESPVVDCYSLESATKD</sequence>
<dbReference type="RefSeq" id="WP_076583130.1">
    <property type="nucleotide sequence ID" value="NZ_CP019327.1"/>
</dbReference>
<proteinExistence type="predicted"/>
<dbReference type="GeneID" id="30956996"/>
<feature type="region of interest" description="Disordered" evidence="1">
    <location>
        <begin position="35"/>
        <end position="65"/>
    </location>
</feature>
<evidence type="ECO:0000256" key="1">
    <source>
        <dbReference type="SAM" id="MobiDB-lite"/>
    </source>
</evidence>
<name>A0A1N7F5Y4_9EURY</name>
<organism evidence="2 3">
    <name type="scientific">Natronorubrum daqingense</name>
    <dbReference type="NCBI Taxonomy" id="588898"/>
    <lineage>
        <taxon>Archaea</taxon>
        <taxon>Methanobacteriati</taxon>
        <taxon>Methanobacteriota</taxon>
        <taxon>Stenosarchaea group</taxon>
        <taxon>Halobacteria</taxon>
        <taxon>Halobacteriales</taxon>
        <taxon>Natrialbaceae</taxon>
        <taxon>Natronorubrum</taxon>
    </lineage>
</organism>
<evidence type="ECO:0000313" key="2">
    <source>
        <dbReference type="EMBL" id="SIR95733.1"/>
    </source>
</evidence>
<accession>A0A1N7F5Y4</accession>
<gene>
    <name evidence="2" type="ORF">SAMN05421809_3034</name>
</gene>
<reference evidence="2 3" key="1">
    <citation type="submission" date="2017-01" db="EMBL/GenBank/DDBJ databases">
        <authorList>
            <person name="Mah S.A."/>
            <person name="Swanson W.J."/>
            <person name="Moy G.W."/>
            <person name="Vacquier V.D."/>
        </authorList>
    </citation>
    <scope>NUCLEOTIDE SEQUENCE [LARGE SCALE GENOMIC DNA]</scope>
    <source>
        <strain evidence="2 3">CGMCC 1.8909</strain>
    </source>
</reference>
<dbReference type="Proteomes" id="UP000185687">
    <property type="component" value="Unassembled WGS sequence"/>
</dbReference>
<dbReference type="AlphaFoldDB" id="A0A1N7F5Y4"/>